<feature type="region of interest" description="Disordered" evidence="4">
    <location>
        <begin position="105"/>
        <end position="143"/>
    </location>
</feature>
<feature type="region of interest" description="Disordered" evidence="4">
    <location>
        <begin position="369"/>
        <end position="391"/>
    </location>
</feature>
<evidence type="ECO:0000256" key="2">
    <source>
        <dbReference type="ARBA" id="ARBA00023242"/>
    </source>
</evidence>
<evidence type="ECO:0000313" key="7">
    <source>
        <dbReference type="Proteomes" id="UP000620104"/>
    </source>
</evidence>
<dbReference type="SUPFAM" id="SSF57701">
    <property type="entry name" value="Zn2/Cys6 DNA-binding domain"/>
    <property type="match status" value="1"/>
</dbReference>
<dbReference type="Pfam" id="PF11951">
    <property type="entry name" value="Fungal_trans_2"/>
    <property type="match status" value="1"/>
</dbReference>
<dbReference type="PANTHER" id="PTHR37534">
    <property type="entry name" value="TRANSCRIPTIONAL ACTIVATOR PROTEIN UGA3"/>
    <property type="match status" value="1"/>
</dbReference>
<dbReference type="GO" id="GO:0005634">
    <property type="term" value="C:nucleus"/>
    <property type="evidence" value="ECO:0007669"/>
    <property type="project" value="UniProtKB-SubCell"/>
</dbReference>
<dbReference type="GO" id="GO:0000976">
    <property type="term" value="F:transcription cis-regulatory region binding"/>
    <property type="evidence" value="ECO:0007669"/>
    <property type="project" value="TreeGrafter"/>
</dbReference>
<feature type="domain" description="Zn(2)-C6 fungal-type" evidence="5">
    <location>
        <begin position="55"/>
        <end position="85"/>
    </location>
</feature>
<dbReference type="EMBL" id="BLZA01000002">
    <property type="protein sequence ID" value="GHJ83672.1"/>
    <property type="molecule type" value="Genomic_DNA"/>
</dbReference>
<feature type="compositionally biased region" description="Basic and acidic residues" evidence="4">
    <location>
        <begin position="113"/>
        <end position="134"/>
    </location>
</feature>
<dbReference type="GO" id="GO:0000981">
    <property type="term" value="F:DNA-binding transcription factor activity, RNA polymerase II-specific"/>
    <property type="evidence" value="ECO:0007669"/>
    <property type="project" value="InterPro"/>
</dbReference>
<comment type="subcellular location">
    <subcellularLocation>
        <location evidence="1">Nucleus</location>
    </subcellularLocation>
</comment>
<gene>
    <name evidence="6" type="ORF">NliqN6_0074</name>
</gene>
<feature type="coiled-coil region" evidence="3">
    <location>
        <begin position="741"/>
        <end position="771"/>
    </location>
</feature>
<dbReference type="PROSITE" id="PS50048">
    <property type="entry name" value="ZN2_CY6_FUNGAL_2"/>
    <property type="match status" value="1"/>
</dbReference>
<dbReference type="Pfam" id="PF00172">
    <property type="entry name" value="Zn_clus"/>
    <property type="match status" value="1"/>
</dbReference>
<dbReference type="InterPro" id="IPR021858">
    <property type="entry name" value="Fun_TF"/>
</dbReference>
<evidence type="ECO:0000256" key="1">
    <source>
        <dbReference type="ARBA" id="ARBA00004123"/>
    </source>
</evidence>
<dbReference type="Gene3D" id="4.10.240.10">
    <property type="entry name" value="Zn(2)-C6 fungal-type DNA-binding domain"/>
    <property type="match status" value="1"/>
</dbReference>
<dbReference type="PANTHER" id="PTHR37534:SF7">
    <property type="entry name" value="TRANSCRIPTIONAL ACTIVATOR PROTEIN UGA3"/>
    <property type="match status" value="1"/>
</dbReference>
<sequence length="911" mass="101790">MTTNSDPPEDSSVAHEQSDSTTANAEGPSVQLTEGALNSLEAASTKRKITRSRIGCFTCRRRKKACDLGKPICQGCTRLGLTCEWPTNYQDTLPKKRAAEALAAAARATGRTDMLEAESRSRSASRPRDAKKESNGLAGENSEDANARFQAEHAYSPPSRRSSVVGSTYEEEPWAFSERLSYIHGDPSDMFDIYDESLAGPSQQPPNYANQSMQVHSFPPQLAHRSSAPGFMQHYSHSQSHGMHHPNNADQFHAPHTASETHVPQAMYQSLVGGGIKFHTNEAGSSSRAPHNNHHGGLLSNTGLSLTMNPTSLNHHRARPTIHKHNQTNLNAFNWNHQPNENHTGQVNLDDPFMQLLTGGCFPASGTGDVMQAPSQSQQLARPPEQTGVRREEQIVQTPIVTPPERDFHTITSSLESSLWAGLDSDQRQLRTLILEYYTQSLSKLVSCDHVDQEEAARTPGADSTVTNDRRAAGFDAFRDLAAVSAANSMIKNGNNGPLDPEAMPLATSSAWVPAQILHIALLAWASRHWLNKGEARYEAASEVWGKRAETMLMRLFEKTDGDIFLELQADEVMPDLGPDQNGHGVAREMRHGSGEAESAPHGSHDHGVALTTLAASIMVAQWKTCRGDICDFQPIMRKLKKLSGELFVNDISRRLPGSMEFHFLENLLYTDVLSTSIYVNAPILQYEALVSYAHLYPTMVHTLTGLSLPIFITMYRIAGLIRKKRDRASQSLREGTAWSMDELTGLVREAEKIQQDLDNEKRLIDEVIEKHPRLEPHRCLHEAFRLACVLQLRCQVLNEPSTSLPIRLLIRQLLGLLESMEKQSLPGWCSCHWVQFQTALYCLDMKSEADGSDRDRINRLYDRTFRDLAFLNVPRSHKVVQEVWRRSDAEGRQVDWLDVVQEWDWDLYLV</sequence>
<evidence type="ECO:0000259" key="5">
    <source>
        <dbReference type="PROSITE" id="PS50048"/>
    </source>
</evidence>
<keyword evidence="7" id="KW-1185">Reference proteome</keyword>
<dbReference type="InterPro" id="IPR036864">
    <property type="entry name" value="Zn2-C6_fun-type_DNA-bd_sf"/>
</dbReference>
<evidence type="ECO:0000256" key="3">
    <source>
        <dbReference type="SAM" id="Coils"/>
    </source>
</evidence>
<keyword evidence="3" id="KW-0175">Coiled coil</keyword>
<dbReference type="GO" id="GO:0045944">
    <property type="term" value="P:positive regulation of transcription by RNA polymerase II"/>
    <property type="evidence" value="ECO:0007669"/>
    <property type="project" value="TreeGrafter"/>
</dbReference>
<dbReference type="OrthoDB" id="5419315at2759"/>
<dbReference type="CDD" id="cd00067">
    <property type="entry name" value="GAL4"/>
    <property type="match status" value="1"/>
</dbReference>
<reference evidence="6" key="1">
    <citation type="submission" date="2020-07" db="EMBL/GenBank/DDBJ databases">
        <title>Draft Genome Sequence of a Deep-Sea Yeast, Naganishia (Cryptococcus) liquefaciens strain N6.</title>
        <authorList>
            <person name="Han Y.W."/>
            <person name="Kajitani R."/>
            <person name="Morimoto H."/>
            <person name="Parhat M."/>
            <person name="Tsubouchi H."/>
            <person name="Bakenova O."/>
            <person name="Ogata M."/>
            <person name="Argunhan B."/>
            <person name="Aoki R."/>
            <person name="Kajiwara S."/>
            <person name="Itoh T."/>
            <person name="Iwasaki H."/>
        </authorList>
    </citation>
    <scope>NUCLEOTIDE SEQUENCE</scope>
    <source>
        <strain evidence="6">N6</strain>
    </source>
</reference>
<dbReference type="InterPro" id="IPR001138">
    <property type="entry name" value="Zn2Cys6_DnaBD"/>
</dbReference>
<dbReference type="SMART" id="SM00066">
    <property type="entry name" value="GAL4"/>
    <property type="match status" value="1"/>
</dbReference>
<protein>
    <recommendedName>
        <fullName evidence="5">Zn(2)-C6 fungal-type domain-containing protein</fullName>
    </recommendedName>
</protein>
<keyword evidence="2" id="KW-0539">Nucleus</keyword>
<accession>A0A8H3TM83</accession>
<feature type="region of interest" description="Disordered" evidence="4">
    <location>
        <begin position="1"/>
        <end position="30"/>
    </location>
</feature>
<dbReference type="GO" id="GO:0008270">
    <property type="term" value="F:zinc ion binding"/>
    <property type="evidence" value="ECO:0007669"/>
    <property type="project" value="InterPro"/>
</dbReference>
<name>A0A8H3TM83_9TREE</name>
<dbReference type="AlphaFoldDB" id="A0A8H3TM83"/>
<evidence type="ECO:0000313" key="6">
    <source>
        <dbReference type="EMBL" id="GHJ83672.1"/>
    </source>
</evidence>
<feature type="region of interest" description="Disordered" evidence="4">
    <location>
        <begin position="222"/>
        <end position="262"/>
    </location>
</feature>
<evidence type="ECO:0000256" key="4">
    <source>
        <dbReference type="SAM" id="MobiDB-lite"/>
    </source>
</evidence>
<dbReference type="PROSITE" id="PS00463">
    <property type="entry name" value="ZN2_CY6_FUNGAL_1"/>
    <property type="match status" value="1"/>
</dbReference>
<organism evidence="6 7">
    <name type="scientific">Naganishia liquefaciens</name>
    <dbReference type="NCBI Taxonomy" id="104408"/>
    <lineage>
        <taxon>Eukaryota</taxon>
        <taxon>Fungi</taxon>
        <taxon>Dikarya</taxon>
        <taxon>Basidiomycota</taxon>
        <taxon>Agaricomycotina</taxon>
        <taxon>Tremellomycetes</taxon>
        <taxon>Filobasidiales</taxon>
        <taxon>Filobasidiaceae</taxon>
        <taxon>Naganishia</taxon>
    </lineage>
</organism>
<proteinExistence type="predicted"/>
<feature type="compositionally biased region" description="Basic and acidic residues" evidence="4">
    <location>
        <begin position="586"/>
        <end position="595"/>
    </location>
</feature>
<dbReference type="Proteomes" id="UP000620104">
    <property type="component" value="Unassembled WGS sequence"/>
</dbReference>
<feature type="region of interest" description="Disordered" evidence="4">
    <location>
        <begin position="580"/>
        <end position="605"/>
    </location>
</feature>
<comment type="caution">
    <text evidence="6">The sequence shown here is derived from an EMBL/GenBank/DDBJ whole genome shotgun (WGS) entry which is preliminary data.</text>
</comment>